<evidence type="ECO:0000313" key="2">
    <source>
        <dbReference type="EMBL" id="PUE63526.1"/>
    </source>
</evidence>
<feature type="transmembrane region" description="Helical" evidence="1">
    <location>
        <begin position="42"/>
        <end position="61"/>
    </location>
</feature>
<dbReference type="OrthoDB" id="5365642at2"/>
<dbReference type="EMBL" id="MUXE01000020">
    <property type="protein sequence ID" value="PUE63526.1"/>
    <property type="molecule type" value="Genomic_DNA"/>
</dbReference>
<keyword evidence="1" id="KW-0472">Membrane</keyword>
<name>A0A363CWR1_9BACT</name>
<proteinExistence type="predicted"/>
<dbReference type="Proteomes" id="UP000251135">
    <property type="component" value="Unassembled WGS sequence"/>
</dbReference>
<comment type="caution">
    <text evidence="2">The sequence shown here is derived from an EMBL/GenBank/DDBJ whole genome shotgun (WGS) entry which is preliminary data.</text>
</comment>
<reference evidence="2 3" key="1">
    <citation type="submission" date="2017-02" db="EMBL/GenBank/DDBJ databases">
        <title>Arcobacter caeni sp. nov, a new Arcobacter species isolated from reclaimed water.</title>
        <authorList>
            <person name="Figueras M.J."/>
            <person name="Perez-Cataluna A."/>
            <person name="Salas-Masso N."/>
        </authorList>
    </citation>
    <scope>NUCLEOTIDE SEQUENCE [LARGE SCALE GENOMIC DNA]</scope>
    <source>
        <strain evidence="2 3">RW17-10</strain>
    </source>
</reference>
<sequence>MDIFLLLFIFISLEFIESNWQKSDSLYGVLINNFLLFKKNIFIYFIMHITFFYTIFLSFYFTNFGFWMSSIFIVKFLDISFKLVIMKKLSNGVSIEEIMAINVKMTPMLRYFNVIVYPLTFLFAIKMI</sequence>
<keyword evidence="1" id="KW-0812">Transmembrane</keyword>
<keyword evidence="1" id="KW-1133">Transmembrane helix</keyword>
<accession>A0A363CWR1</accession>
<evidence type="ECO:0000313" key="3">
    <source>
        <dbReference type="Proteomes" id="UP000251135"/>
    </source>
</evidence>
<gene>
    <name evidence="2" type="ORF">B0174_10900</name>
</gene>
<organism evidence="2 3">
    <name type="scientific">Arcobacter caeni</name>
    <dbReference type="NCBI Taxonomy" id="1912877"/>
    <lineage>
        <taxon>Bacteria</taxon>
        <taxon>Pseudomonadati</taxon>
        <taxon>Campylobacterota</taxon>
        <taxon>Epsilonproteobacteria</taxon>
        <taxon>Campylobacterales</taxon>
        <taxon>Arcobacteraceae</taxon>
        <taxon>Arcobacter</taxon>
    </lineage>
</organism>
<feature type="transmembrane region" description="Helical" evidence="1">
    <location>
        <begin position="108"/>
        <end position="125"/>
    </location>
</feature>
<dbReference type="AlphaFoldDB" id="A0A363CWR1"/>
<protein>
    <submittedName>
        <fullName evidence="2">Uncharacterized protein</fullName>
    </submittedName>
</protein>
<evidence type="ECO:0000256" key="1">
    <source>
        <dbReference type="SAM" id="Phobius"/>
    </source>
</evidence>
<keyword evidence="3" id="KW-1185">Reference proteome</keyword>